<dbReference type="Pfam" id="PF02065">
    <property type="entry name" value="Melibiase"/>
    <property type="match status" value="1"/>
</dbReference>
<dbReference type="GeneID" id="81595161"/>
<dbReference type="GO" id="GO:0016052">
    <property type="term" value="P:carbohydrate catabolic process"/>
    <property type="evidence" value="ECO:0007669"/>
    <property type="project" value="InterPro"/>
</dbReference>
<dbReference type="AlphaFoldDB" id="A0AAD6G6B1"/>
<keyword evidence="4" id="KW-0326">Glycosidase</keyword>
<evidence type="ECO:0000256" key="4">
    <source>
        <dbReference type="ARBA" id="ARBA00023295"/>
    </source>
</evidence>
<organism evidence="5 6">
    <name type="scientific">Penicillium daleae</name>
    <dbReference type="NCBI Taxonomy" id="63821"/>
    <lineage>
        <taxon>Eukaryota</taxon>
        <taxon>Fungi</taxon>
        <taxon>Dikarya</taxon>
        <taxon>Ascomycota</taxon>
        <taxon>Pezizomycotina</taxon>
        <taxon>Eurotiomycetes</taxon>
        <taxon>Eurotiomycetidae</taxon>
        <taxon>Eurotiales</taxon>
        <taxon>Aspergillaceae</taxon>
        <taxon>Penicillium</taxon>
    </lineage>
</organism>
<protein>
    <recommendedName>
        <fullName evidence="2">alpha-galactosidase</fullName>
        <ecNumber evidence="2">3.2.1.22</ecNumber>
    </recommendedName>
</protein>
<dbReference type="Gene3D" id="3.20.20.70">
    <property type="entry name" value="Aldolase class I"/>
    <property type="match status" value="1"/>
</dbReference>
<dbReference type="EC" id="3.2.1.22" evidence="2"/>
<dbReference type="InterPro" id="IPR050985">
    <property type="entry name" value="Alpha-glycosidase_related"/>
</dbReference>
<accession>A0AAD6G6B1</accession>
<dbReference type="Gene3D" id="2.70.98.60">
    <property type="entry name" value="alpha-galactosidase from lactobacil brevis"/>
    <property type="match status" value="1"/>
</dbReference>
<dbReference type="InterPro" id="IPR038417">
    <property type="entry name" value="Alpga-gal_N_sf"/>
</dbReference>
<dbReference type="CDD" id="cd14791">
    <property type="entry name" value="GH36"/>
    <property type="match status" value="1"/>
</dbReference>
<proteinExistence type="predicted"/>
<dbReference type="PRINTS" id="PR00743">
    <property type="entry name" value="GLHYDRLASE36"/>
</dbReference>
<reference evidence="5" key="1">
    <citation type="submission" date="2022-12" db="EMBL/GenBank/DDBJ databases">
        <authorList>
            <person name="Petersen C."/>
        </authorList>
    </citation>
    <scope>NUCLEOTIDE SEQUENCE</scope>
    <source>
        <strain evidence="5">IBT 16125</strain>
    </source>
</reference>
<keyword evidence="3" id="KW-0378">Hydrolase</keyword>
<sequence length="729" mass="81348">MGSVSHSPGDIVIQWQPPGLSLQISLDDQLAPCIDHVLPAGHEPPINVSPHFASSKLPLNGVRVAGQGHTTNKTAKAMVGGVLSSRLRYQHHVERQDGTTFTLAIVSCDNILGIEVTHTFVVFAGIPVLRSWSTLRNLSSAFMTIMQALSLSIGGLTSGTRSWSESYSVWTAHNTWFREAQWQESSLPDVGIDDVGLLELNDGHRATMARFSVSNQGSLSTETHLPMGAVARKDGLDTWLWQIEHNGSWRWEIGDWQDGLYVAAGGPTQADHAWEAVLRPGETFMSVPVALCRVADSLEEAFATLTDYRRCLLRPHVDYERLPIVFNDYMNCLMGDPTEEKIHALLEPVRGCGAEYFVIDAGWYADDSKWWDDVGAWEPSQKRFPSGFKALLDGIRAKGLIPGLWLEPEVVGTRSVVAKQLPNSAFFQQRGQRLEERGRYQLDFSQRVVCEHLDRVVDRLVRDFGVGYFKFDYNIDVMTGTDADVTRGVSTGAAHLAHHRAYLQWVKDLMSRHDGLVIENCSSGAQRMDYAMLSVHTLQSTSDQQNPLFYAAIAAACPTAVVPEQGASWAYPQRRWSDEINVVTMINSLLGRVHLSGRPDDLEPAQYELVRQAMQVYRDVIRKKLRTARPFWPLGIPRWHDEWIALGLASAEGTLLLAVWRRSGSTKCSLPLPQQYRNLRTVSLLYPAKFEAQIELEEGGLSIELPAVPCARLLQISPQLNQAAVYEEV</sequence>
<evidence type="ECO:0000256" key="1">
    <source>
        <dbReference type="ARBA" id="ARBA00001255"/>
    </source>
</evidence>
<dbReference type="Proteomes" id="UP001213681">
    <property type="component" value="Unassembled WGS sequence"/>
</dbReference>
<dbReference type="InterPro" id="IPR017853">
    <property type="entry name" value="GH"/>
</dbReference>
<keyword evidence="6" id="KW-1185">Reference proteome</keyword>
<reference evidence="5" key="2">
    <citation type="journal article" date="2023" name="IMA Fungus">
        <title>Comparative genomic study of the Penicillium genus elucidates a diverse pangenome and 15 lateral gene transfer events.</title>
        <authorList>
            <person name="Petersen C."/>
            <person name="Sorensen T."/>
            <person name="Nielsen M.R."/>
            <person name="Sondergaard T.E."/>
            <person name="Sorensen J.L."/>
            <person name="Fitzpatrick D.A."/>
            <person name="Frisvad J.C."/>
            <person name="Nielsen K.L."/>
        </authorList>
    </citation>
    <scope>NUCLEOTIDE SEQUENCE</scope>
    <source>
        <strain evidence="5">IBT 16125</strain>
    </source>
</reference>
<dbReference type="GO" id="GO:0004557">
    <property type="term" value="F:alpha-galactosidase activity"/>
    <property type="evidence" value="ECO:0007669"/>
    <property type="project" value="UniProtKB-EC"/>
</dbReference>
<dbReference type="EMBL" id="JAPVEA010000002">
    <property type="protein sequence ID" value="KAJ5459983.1"/>
    <property type="molecule type" value="Genomic_DNA"/>
</dbReference>
<comment type="caution">
    <text evidence="5">The sequence shown here is derived from an EMBL/GenBank/DDBJ whole genome shotgun (WGS) entry which is preliminary data.</text>
</comment>
<comment type="catalytic activity">
    <reaction evidence="1">
        <text>Hydrolysis of terminal, non-reducing alpha-D-galactose residues in alpha-D-galactosides, including galactose oligosaccharides, galactomannans and galactolipids.</text>
        <dbReference type="EC" id="3.2.1.22"/>
    </reaction>
</comment>
<gene>
    <name evidence="5" type="ORF">N7458_001535</name>
</gene>
<dbReference type="InterPro" id="IPR013785">
    <property type="entry name" value="Aldolase_TIM"/>
</dbReference>
<evidence type="ECO:0000313" key="5">
    <source>
        <dbReference type="EMBL" id="KAJ5459983.1"/>
    </source>
</evidence>
<dbReference type="SUPFAM" id="SSF51445">
    <property type="entry name" value="(Trans)glycosidases"/>
    <property type="match status" value="1"/>
</dbReference>
<dbReference type="InterPro" id="IPR002252">
    <property type="entry name" value="Glyco_hydro_36"/>
</dbReference>
<dbReference type="PANTHER" id="PTHR43053:SF3">
    <property type="entry name" value="ALPHA-GALACTOSIDASE C-RELATED"/>
    <property type="match status" value="1"/>
</dbReference>
<dbReference type="RefSeq" id="XP_056769025.1">
    <property type="nucleotide sequence ID" value="XM_056904918.1"/>
</dbReference>
<evidence type="ECO:0000256" key="3">
    <source>
        <dbReference type="ARBA" id="ARBA00022801"/>
    </source>
</evidence>
<name>A0AAD6G6B1_9EURO</name>
<evidence type="ECO:0000256" key="2">
    <source>
        <dbReference type="ARBA" id="ARBA00012755"/>
    </source>
</evidence>
<dbReference type="PANTHER" id="PTHR43053">
    <property type="entry name" value="GLYCOSIDASE FAMILY 31"/>
    <property type="match status" value="1"/>
</dbReference>
<evidence type="ECO:0000313" key="6">
    <source>
        <dbReference type="Proteomes" id="UP001213681"/>
    </source>
</evidence>